<dbReference type="InterPro" id="IPR009027">
    <property type="entry name" value="Ribosomal_bL9/RNase_H1_N"/>
</dbReference>
<keyword evidence="11" id="KW-1185">Reference proteome</keyword>
<proteinExistence type="inferred from homology"/>
<organism evidence="10 11">
    <name type="scientific">Tepidanaerobacter acetatoxydans (strain DSM 21804 / JCM 16047 / Re1)</name>
    <dbReference type="NCBI Taxonomy" id="1209989"/>
    <lineage>
        <taxon>Bacteria</taxon>
        <taxon>Bacillati</taxon>
        <taxon>Bacillota</taxon>
        <taxon>Clostridia</taxon>
        <taxon>Thermosediminibacterales</taxon>
        <taxon>Tepidanaerobacteraceae</taxon>
        <taxon>Tepidanaerobacter</taxon>
    </lineage>
</organism>
<accession>L0S362</accession>
<dbReference type="GO" id="GO:1990904">
    <property type="term" value="C:ribonucleoprotein complex"/>
    <property type="evidence" value="ECO:0007669"/>
    <property type="project" value="UniProtKB-KW"/>
</dbReference>
<name>F4LV65_TEPAE</name>
<dbReference type="Proteomes" id="UP000010802">
    <property type="component" value="Chromosome"/>
</dbReference>
<dbReference type="NCBIfam" id="TIGR00158">
    <property type="entry name" value="L9"/>
    <property type="match status" value="1"/>
</dbReference>
<evidence type="ECO:0000313" key="10">
    <source>
        <dbReference type="EMBL" id="CCP27695.1"/>
    </source>
</evidence>
<dbReference type="InterPro" id="IPR000244">
    <property type="entry name" value="Ribosomal_bL9"/>
</dbReference>
<sequence length="148" mass="16445">MKVILLEDVKKLGKKGDLIDVADGYARNYLFPRNLAEEATAGSIKQLKQEKTALERKKQKEIEIAKQIAEKLSQTSVTLKVKAGDKGKLFGSVTTKDISDALKKQHKVEIDKRKIEISEPIKSLGSYVVDIKLAPEVQTQVTVKIIEG</sequence>
<dbReference type="InterPro" id="IPR036935">
    <property type="entry name" value="Ribosomal_bL9_N_sf"/>
</dbReference>
<keyword evidence="5 7" id="KW-0687">Ribonucleoprotein</keyword>
<dbReference type="GO" id="GO:0003735">
    <property type="term" value="F:structural constituent of ribosome"/>
    <property type="evidence" value="ECO:0007669"/>
    <property type="project" value="InterPro"/>
</dbReference>
<keyword evidence="8" id="KW-0175">Coiled coil</keyword>
<dbReference type="eggNOG" id="COG0359">
    <property type="taxonomic scope" value="Bacteria"/>
</dbReference>
<dbReference type="EMBL" id="HF563609">
    <property type="protein sequence ID" value="CCP27695.1"/>
    <property type="molecule type" value="Genomic_DNA"/>
</dbReference>
<dbReference type="FunFam" id="3.40.5.10:FF:000002">
    <property type="entry name" value="50S ribosomal protein L9"/>
    <property type="match status" value="1"/>
</dbReference>
<dbReference type="GO" id="GO:0006412">
    <property type="term" value="P:translation"/>
    <property type="evidence" value="ECO:0007669"/>
    <property type="project" value="UniProtKB-UniRule"/>
</dbReference>
<dbReference type="AlphaFoldDB" id="F4LV65"/>
<dbReference type="OrthoDB" id="9788336at2"/>
<keyword evidence="2 7" id="KW-0699">rRNA-binding</keyword>
<dbReference type="Gene3D" id="3.40.5.10">
    <property type="entry name" value="Ribosomal protein L9, N-terminal domain"/>
    <property type="match status" value="1"/>
</dbReference>
<evidence type="ECO:0000313" key="11">
    <source>
        <dbReference type="Proteomes" id="UP000010802"/>
    </source>
</evidence>
<dbReference type="InterPro" id="IPR020069">
    <property type="entry name" value="Ribosomal_bL9_C"/>
</dbReference>
<dbReference type="SUPFAM" id="SSF55653">
    <property type="entry name" value="Ribosomal protein L9 C-domain"/>
    <property type="match status" value="1"/>
</dbReference>
<dbReference type="Pfam" id="PF01281">
    <property type="entry name" value="Ribosomal_L9_N"/>
    <property type="match status" value="1"/>
</dbReference>
<dbReference type="PANTHER" id="PTHR21368">
    <property type="entry name" value="50S RIBOSOMAL PROTEIN L9"/>
    <property type="match status" value="1"/>
</dbReference>
<dbReference type="RefSeq" id="WP_013779631.1">
    <property type="nucleotide sequence ID" value="NC_015519.1"/>
</dbReference>
<protein>
    <recommendedName>
        <fullName evidence="6 7">Large ribosomal subunit protein bL9</fullName>
    </recommendedName>
</protein>
<evidence type="ECO:0000256" key="3">
    <source>
        <dbReference type="ARBA" id="ARBA00022884"/>
    </source>
</evidence>
<evidence type="ECO:0000256" key="8">
    <source>
        <dbReference type="SAM" id="Coils"/>
    </source>
</evidence>
<evidence type="ECO:0000256" key="5">
    <source>
        <dbReference type="ARBA" id="ARBA00023274"/>
    </source>
</evidence>
<evidence type="ECO:0000259" key="9">
    <source>
        <dbReference type="PROSITE" id="PS00651"/>
    </source>
</evidence>
<dbReference type="HAMAP" id="MF_00503">
    <property type="entry name" value="Ribosomal_bL9"/>
    <property type="match status" value="1"/>
</dbReference>
<dbReference type="InterPro" id="IPR036791">
    <property type="entry name" value="Ribosomal_bL9_C_sf"/>
</dbReference>
<dbReference type="SUPFAM" id="SSF55658">
    <property type="entry name" value="L9 N-domain-like"/>
    <property type="match status" value="1"/>
</dbReference>
<evidence type="ECO:0000256" key="2">
    <source>
        <dbReference type="ARBA" id="ARBA00022730"/>
    </source>
</evidence>
<feature type="coiled-coil region" evidence="8">
    <location>
        <begin position="37"/>
        <end position="64"/>
    </location>
</feature>
<comment type="function">
    <text evidence="7">Binds to the 23S rRNA.</text>
</comment>
<gene>
    <name evidence="7 10" type="primary">rplI</name>
    <name evidence="10" type="ordered locus">TEPIRE1_2821</name>
</gene>
<keyword evidence="4 7" id="KW-0689">Ribosomal protein</keyword>
<evidence type="ECO:0000256" key="1">
    <source>
        <dbReference type="ARBA" id="ARBA00010605"/>
    </source>
</evidence>
<dbReference type="GO" id="GO:0005840">
    <property type="term" value="C:ribosome"/>
    <property type="evidence" value="ECO:0007669"/>
    <property type="project" value="UniProtKB-KW"/>
</dbReference>
<dbReference type="KEGG" id="tae:TepiRe1_2821"/>
<reference evidence="11" key="1">
    <citation type="journal article" date="2013" name="Genome Announc.">
        <title>First genome sequence of a syntrophic acetate-oxidizing bacterium, Tepidanaerobacter acetatoxydans strain Re1.</title>
        <authorList>
            <person name="Manzoor S."/>
            <person name="Bongcam-Rudloff E."/>
            <person name="Schnurer A."/>
            <person name="Muller B."/>
        </authorList>
    </citation>
    <scope>NUCLEOTIDE SEQUENCE [LARGE SCALE GENOMIC DNA]</scope>
    <source>
        <strain evidence="11">Re1</strain>
    </source>
</reference>
<dbReference type="PATRIC" id="fig|1209989.3.peg.3223"/>
<dbReference type="KEGG" id="tep:TepRe1_2614"/>
<accession>F4LV65</accession>
<dbReference type="Gene3D" id="3.10.430.100">
    <property type="entry name" value="Ribosomal protein L9, C-terminal domain"/>
    <property type="match status" value="1"/>
</dbReference>
<evidence type="ECO:0000256" key="7">
    <source>
        <dbReference type="HAMAP-Rule" id="MF_00503"/>
    </source>
</evidence>
<evidence type="ECO:0000256" key="4">
    <source>
        <dbReference type="ARBA" id="ARBA00022980"/>
    </source>
</evidence>
<evidence type="ECO:0000256" key="6">
    <source>
        <dbReference type="ARBA" id="ARBA00035292"/>
    </source>
</evidence>
<comment type="similarity">
    <text evidence="1 7">Belongs to the bacterial ribosomal protein bL9 family.</text>
</comment>
<dbReference type="STRING" id="1209989.TepRe1_2614"/>
<feature type="domain" description="Ribosomal protein L9" evidence="9">
    <location>
        <begin position="13"/>
        <end position="40"/>
    </location>
</feature>
<dbReference type="PROSITE" id="PS00651">
    <property type="entry name" value="RIBOSOMAL_L9"/>
    <property type="match status" value="1"/>
</dbReference>
<dbReference type="Pfam" id="PF03948">
    <property type="entry name" value="Ribosomal_L9_C"/>
    <property type="match status" value="1"/>
</dbReference>
<dbReference type="InterPro" id="IPR020070">
    <property type="entry name" value="Ribosomal_bL9_N"/>
</dbReference>
<dbReference type="GO" id="GO:0019843">
    <property type="term" value="F:rRNA binding"/>
    <property type="evidence" value="ECO:0007669"/>
    <property type="project" value="UniProtKB-UniRule"/>
</dbReference>
<dbReference type="InterPro" id="IPR020594">
    <property type="entry name" value="Ribosomal_bL9_bac/chp"/>
</dbReference>
<keyword evidence="3 7" id="KW-0694">RNA-binding</keyword>
<dbReference type="HOGENOM" id="CLU_078938_3_0_9"/>